<dbReference type="Pfam" id="PF08448">
    <property type="entry name" value="PAS_4"/>
    <property type="match status" value="1"/>
</dbReference>
<dbReference type="Gene3D" id="6.10.340.10">
    <property type="match status" value="1"/>
</dbReference>
<accession>A0A1D7U1W1</accession>
<dbReference type="PROSITE" id="PS50112">
    <property type="entry name" value="PAS"/>
    <property type="match status" value="1"/>
</dbReference>
<dbReference type="Proteomes" id="UP000094969">
    <property type="component" value="Chromosome"/>
</dbReference>
<feature type="transmembrane region" description="Helical" evidence="1">
    <location>
        <begin position="197"/>
        <end position="217"/>
    </location>
</feature>
<dbReference type="GO" id="GO:0007165">
    <property type="term" value="P:signal transduction"/>
    <property type="evidence" value="ECO:0007669"/>
    <property type="project" value="InterPro"/>
</dbReference>
<dbReference type="CDD" id="cd06225">
    <property type="entry name" value="HAMP"/>
    <property type="match status" value="1"/>
</dbReference>
<keyword evidence="1" id="KW-1133">Transmembrane helix</keyword>
<dbReference type="GO" id="GO:0016020">
    <property type="term" value="C:membrane"/>
    <property type="evidence" value="ECO:0007669"/>
    <property type="project" value="InterPro"/>
</dbReference>
<evidence type="ECO:0000256" key="1">
    <source>
        <dbReference type="SAM" id="Phobius"/>
    </source>
</evidence>
<dbReference type="InterPro" id="IPR000014">
    <property type="entry name" value="PAS"/>
</dbReference>
<sequence>MAALTHKLPYSLHETSIKVKFYAAFAGLLILILMLVALSVYSVREQSAYHRQLDVSSQAATNVEKVNGLIFAVVMESRGIYMSSDMATVKRYGDALLRRNRELAEVMDQWQQIVRDDDTELFAAFKTRVSEFIRFRAELVRRANVISQAAGREWGDNDANRKVRIALNEDLAALATVYFKRAHANAKLGEQVEFTTILLMILGIGAIALTWLTASLFKASVIEPLLAITSATDSIASGKILASIPHATRKDEIGKLALAVQQLQSTTERNRELQKSELATSRERDHLEENKVHLIAAINNMAQGLIMLDVHANVILMNESYRKMYNLPKEIMASSCNLRDILRYRAESGLFSGDTKTYVKTILTRIALGQPSVSHVDLKDGRRIRVFEQPTPDGGWVATHEDFTKQQQLQQTLERMERLLGTIVENVHEAILAKDALSHRYLLVNRAAETLFGLPRAAIVGRTARDVFGEETAEAIEGASKAPPVKAAAVAIRTITTPGNGERVAAIRHLPASGGEGAAQYLISLIEDRTDQAAAMPRRRTG</sequence>
<evidence type="ECO:0000259" key="3">
    <source>
        <dbReference type="PROSITE" id="PS50885"/>
    </source>
</evidence>
<evidence type="ECO:0008006" key="6">
    <source>
        <dbReference type="Google" id="ProtNLM"/>
    </source>
</evidence>
<evidence type="ECO:0000313" key="4">
    <source>
        <dbReference type="EMBL" id="AOO81356.1"/>
    </source>
</evidence>
<dbReference type="NCBIfam" id="TIGR00229">
    <property type="entry name" value="sensory_box"/>
    <property type="match status" value="1"/>
</dbReference>
<dbReference type="EMBL" id="CP017147">
    <property type="protein sequence ID" value="AOO81356.1"/>
    <property type="molecule type" value="Genomic_DNA"/>
</dbReference>
<protein>
    <recommendedName>
        <fullName evidence="6">PAS domain-containing protein</fullName>
    </recommendedName>
</protein>
<feature type="transmembrane region" description="Helical" evidence="1">
    <location>
        <begin position="21"/>
        <end position="43"/>
    </location>
</feature>
<dbReference type="STRING" id="1526658.BHK69_13585"/>
<dbReference type="AlphaFoldDB" id="A0A1D7U1W1"/>
<keyword evidence="1" id="KW-0472">Membrane</keyword>
<dbReference type="KEGG" id="bvv:BHK69_13585"/>
<evidence type="ECO:0000313" key="5">
    <source>
        <dbReference type="Proteomes" id="UP000094969"/>
    </source>
</evidence>
<dbReference type="PANTHER" id="PTHR44757:SF2">
    <property type="entry name" value="BIOFILM ARCHITECTURE MAINTENANCE PROTEIN MBAA"/>
    <property type="match status" value="1"/>
</dbReference>
<dbReference type="Pfam" id="PF12860">
    <property type="entry name" value="PAS_7"/>
    <property type="match status" value="1"/>
</dbReference>
<dbReference type="SUPFAM" id="SSF55785">
    <property type="entry name" value="PYP-like sensor domain (PAS domain)"/>
    <property type="match status" value="1"/>
</dbReference>
<reference evidence="4 5" key="1">
    <citation type="journal article" date="2015" name="Antonie Van Leeuwenhoek">
        <title>Bosea vaviloviae sp. nov., a new species of slow-growing rhizobia isolated from nodules of the relict species Vavilovia formosa (Stev.) Fed.</title>
        <authorList>
            <person name="Safronova V.I."/>
            <person name="Kuznetsova I.G."/>
            <person name="Sazanova A.L."/>
            <person name="Kimeklis A.K."/>
            <person name="Belimov A.A."/>
            <person name="Andronov E.E."/>
            <person name="Pinaev A.G."/>
            <person name="Chizhevskaya E.P."/>
            <person name="Pukhaev A.R."/>
            <person name="Popov K.P."/>
            <person name="Willems A."/>
            <person name="Tikhonovich I.A."/>
        </authorList>
    </citation>
    <scope>NUCLEOTIDE SEQUENCE [LARGE SCALE GENOMIC DNA]</scope>
    <source>
        <strain evidence="4 5">Vaf18</strain>
    </source>
</reference>
<dbReference type="InterPro" id="IPR013656">
    <property type="entry name" value="PAS_4"/>
</dbReference>
<keyword evidence="1" id="KW-0812">Transmembrane</keyword>
<feature type="domain" description="HAMP" evidence="3">
    <location>
        <begin position="219"/>
        <end position="272"/>
    </location>
</feature>
<proteinExistence type="predicted"/>
<keyword evidence="5" id="KW-1185">Reference proteome</keyword>
<dbReference type="InterPro" id="IPR052155">
    <property type="entry name" value="Biofilm_reg_signaling"/>
</dbReference>
<evidence type="ECO:0000259" key="2">
    <source>
        <dbReference type="PROSITE" id="PS50112"/>
    </source>
</evidence>
<gene>
    <name evidence="4" type="ORF">BHK69_13585</name>
</gene>
<dbReference type="SMART" id="SM00091">
    <property type="entry name" value="PAS"/>
    <property type="match status" value="2"/>
</dbReference>
<dbReference type="Gene3D" id="3.30.450.20">
    <property type="entry name" value="PAS domain"/>
    <property type="match status" value="2"/>
</dbReference>
<dbReference type="Pfam" id="PF00672">
    <property type="entry name" value="HAMP"/>
    <property type="match status" value="1"/>
</dbReference>
<dbReference type="OrthoDB" id="3378718at2"/>
<dbReference type="PROSITE" id="PS50885">
    <property type="entry name" value="HAMP"/>
    <property type="match status" value="1"/>
</dbReference>
<feature type="domain" description="PAS" evidence="2">
    <location>
        <begin position="416"/>
        <end position="477"/>
    </location>
</feature>
<organism evidence="4 5">
    <name type="scientific">Bosea vaviloviae</name>
    <dbReference type="NCBI Taxonomy" id="1526658"/>
    <lineage>
        <taxon>Bacteria</taxon>
        <taxon>Pseudomonadati</taxon>
        <taxon>Pseudomonadota</taxon>
        <taxon>Alphaproteobacteria</taxon>
        <taxon>Hyphomicrobiales</taxon>
        <taxon>Boseaceae</taxon>
        <taxon>Bosea</taxon>
    </lineage>
</organism>
<name>A0A1D7U1W1_9HYPH</name>
<dbReference type="SUPFAM" id="SSF158472">
    <property type="entry name" value="HAMP domain-like"/>
    <property type="match status" value="1"/>
</dbReference>
<dbReference type="InterPro" id="IPR003660">
    <property type="entry name" value="HAMP_dom"/>
</dbReference>
<dbReference type="SMART" id="SM00304">
    <property type="entry name" value="HAMP"/>
    <property type="match status" value="1"/>
</dbReference>
<dbReference type="RefSeq" id="WP_069690570.1">
    <property type="nucleotide sequence ID" value="NZ_CP017147.1"/>
</dbReference>
<dbReference type="PANTHER" id="PTHR44757">
    <property type="entry name" value="DIGUANYLATE CYCLASE DGCP"/>
    <property type="match status" value="1"/>
</dbReference>
<dbReference type="InterPro" id="IPR035965">
    <property type="entry name" value="PAS-like_dom_sf"/>
</dbReference>